<evidence type="ECO:0000313" key="3">
    <source>
        <dbReference type="Proteomes" id="UP000314294"/>
    </source>
</evidence>
<feature type="compositionally biased region" description="Basic and acidic residues" evidence="1">
    <location>
        <begin position="68"/>
        <end position="83"/>
    </location>
</feature>
<evidence type="ECO:0000313" key="2">
    <source>
        <dbReference type="EMBL" id="TNN47464.1"/>
    </source>
</evidence>
<dbReference type="EMBL" id="SRLO01000742">
    <property type="protein sequence ID" value="TNN47464.1"/>
    <property type="molecule type" value="Genomic_DNA"/>
</dbReference>
<reference evidence="2 3" key="1">
    <citation type="submission" date="2019-03" db="EMBL/GenBank/DDBJ databases">
        <title>First draft genome of Liparis tanakae, snailfish: a comprehensive survey of snailfish specific genes.</title>
        <authorList>
            <person name="Kim W."/>
            <person name="Song I."/>
            <person name="Jeong J.-H."/>
            <person name="Kim D."/>
            <person name="Kim S."/>
            <person name="Ryu S."/>
            <person name="Song J.Y."/>
            <person name="Lee S.K."/>
        </authorList>
    </citation>
    <scope>NUCLEOTIDE SEQUENCE [LARGE SCALE GENOMIC DNA]</scope>
    <source>
        <tissue evidence="2">Muscle</tissue>
    </source>
</reference>
<protein>
    <submittedName>
        <fullName evidence="2">Uncharacterized protein</fullName>
    </submittedName>
</protein>
<comment type="caution">
    <text evidence="2">The sequence shown here is derived from an EMBL/GenBank/DDBJ whole genome shotgun (WGS) entry which is preliminary data.</text>
</comment>
<keyword evidence="3" id="KW-1185">Reference proteome</keyword>
<feature type="region of interest" description="Disordered" evidence="1">
    <location>
        <begin position="1"/>
        <end position="109"/>
    </location>
</feature>
<sequence>MGGHNQTVLSLQDGRCNGDSLKKGRIPDVPSVPRGWVEGSRRSDQGCRSSPGGGPQDDHQAKGRAVKGRPEDRSGDIEERAQESKSQGYRGLGMGALWDRDQAMRHGEL</sequence>
<organism evidence="2 3">
    <name type="scientific">Liparis tanakae</name>
    <name type="common">Tanaka's snailfish</name>
    <dbReference type="NCBI Taxonomy" id="230148"/>
    <lineage>
        <taxon>Eukaryota</taxon>
        <taxon>Metazoa</taxon>
        <taxon>Chordata</taxon>
        <taxon>Craniata</taxon>
        <taxon>Vertebrata</taxon>
        <taxon>Euteleostomi</taxon>
        <taxon>Actinopterygii</taxon>
        <taxon>Neopterygii</taxon>
        <taxon>Teleostei</taxon>
        <taxon>Neoteleostei</taxon>
        <taxon>Acanthomorphata</taxon>
        <taxon>Eupercaria</taxon>
        <taxon>Perciformes</taxon>
        <taxon>Cottioidei</taxon>
        <taxon>Cottales</taxon>
        <taxon>Liparidae</taxon>
        <taxon>Liparis</taxon>
    </lineage>
</organism>
<dbReference type="AlphaFoldDB" id="A0A4Z2G3T4"/>
<proteinExistence type="predicted"/>
<feature type="compositionally biased region" description="Polar residues" evidence="1">
    <location>
        <begin position="1"/>
        <end position="10"/>
    </location>
</feature>
<evidence type="ECO:0000256" key="1">
    <source>
        <dbReference type="SAM" id="MobiDB-lite"/>
    </source>
</evidence>
<dbReference type="Proteomes" id="UP000314294">
    <property type="component" value="Unassembled WGS sequence"/>
</dbReference>
<accession>A0A4Z2G3T4</accession>
<gene>
    <name evidence="2" type="ORF">EYF80_042349</name>
</gene>
<feature type="compositionally biased region" description="Basic and acidic residues" evidence="1">
    <location>
        <begin position="98"/>
        <end position="109"/>
    </location>
</feature>
<name>A0A4Z2G3T4_9TELE</name>